<name>A0A0R2E3H1_9LACO</name>
<dbReference type="Proteomes" id="UP000050898">
    <property type="component" value="Unassembled WGS sequence"/>
</dbReference>
<dbReference type="InterPro" id="IPR011708">
    <property type="entry name" value="DNA_pol3_alpha_NTPase_dom"/>
</dbReference>
<dbReference type="RefSeq" id="WP_010078339.1">
    <property type="nucleotide sequence ID" value="NZ_AYYH01000006.1"/>
</dbReference>
<reference evidence="6 7" key="1">
    <citation type="journal article" date="2015" name="Genome Announc.">
        <title>Expanding the biotechnology potential of lactobacilli through comparative genomics of 213 strains and associated genera.</title>
        <authorList>
            <person name="Sun Z."/>
            <person name="Harris H.M."/>
            <person name="McCann A."/>
            <person name="Guo C."/>
            <person name="Argimon S."/>
            <person name="Zhang W."/>
            <person name="Yang X."/>
            <person name="Jeffery I.B."/>
            <person name="Cooney J.C."/>
            <person name="Kagawa T.F."/>
            <person name="Liu W."/>
            <person name="Song Y."/>
            <person name="Salvetti E."/>
            <person name="Wrobel A."/>
            <person name="Rasinkangas P."/>
            <person name="Parkhill J."/>
            <person name="Rea M.C."/>
            <person name="O'Sullivan O."/>
            <person name="Ritari J."/>
            <person name="Douillard F.P."/>
            <person name="Paul Ross R."/>
            <person name="Yang R."/>
            <person name="Briner A.E."/>
            <person name="Felis G.E."/>
            <person name="de Vos W.M."/>
            <person name="Barrangou R."/>
            <person name="Klaenhammer T.R."/>
            <person name="Caufield P.W."/>
            <person name="Cui Y."/>
            <person name="Zhang H."/>
            <person name="O'Toole P.W."/>
        </authorList>
    </citation>
    <scope>NUCLEOTIDE SEQUENCE [LARGE SCALE GENOMIC DNA]</scope>
    <source>
        <strain evidence="6 7">DSM 20444</strain>
    </source>
</reference>
<dbReference type="GO" id="GO:0008408">
    <property type="term" value="F:3'-5' exonuclease activity"/>
    <property type="evidence" value="ECO:0007669"/>
    <property type="project" value="InterPro"/>
</dbReference>
<dbReference type="InterPro" id="IPR003141">
    <property type="entry name" value="Pol/His_phosphatase_N"/>
</dbReference>
<dbReference type="AlphaFoldDB" id="A0A0R2E3H1"/>
<keyword evidence="7" id="KW-1185">Reference proteome</keyword>
<gene>
    <name evidence="6" type="ORF">FD00_GL002099</name>
</gene>
<keyword evidence="4" id="KW-0239">DNA-directed DNA polymerase</keyword>
<sequence>MKKWVSLHQHTDESNAGGYFEVVTQYADYVKYAKEHELPAVCITNHGNVARWMKHKMAINDSGMKYIHGIEAYVTMDLEEKNRGYHTILIAKNYEGVKEINKLSSASFNRKDGHFYYKPRVLFSDLVKTSDNIFVTTACLAGALWQNSPHYNHQSDKKVEGNKEYFNQWMDFIINNKERVYLEIQPHLDEDQKEYNKLLLKLAEKYDLKLIASNDIHALNPRHNDIRLMIKNGKGSSYEGDDKFELWCKDYDEMKESFRQQGIVDEDIVEQALDATMEIESQVEDFELDRSHKYPHLFKDEEGKFKELIIKGMKDRGILKFPKEKLEKYMKRVNHEYKVYKHNGAISYMLADWLMIQEAKKQGRNVGYSRGSVSGSLIAYLLHSTEMDSIKHGLNFERFMNPERISLADIDHDWSGKDKVEVQKWLLTNPNLYCASIMTANTYGLKGAIKVIAKGMDGYKDKSPFEIQGICNQIDIKDNYPDSIYQAHKELFDTAKEIVGVIDSFGRHACGIVVSTEPIDDVMGTQTVSGWDYPVTQVYMKEIDYCNFTKFDVLGLDNLGLITKTCELAGLPFLTPDSSEVIDFQDEKVWKSMTESNIGIFQFEGERAGSILRHLFSDETIDRIKEKVPDIKFIDLLSLANAAQRPSGASYLESVTEGRFTDNGHKALNDFLAPTLGNLVYQEQLIEFLVKFCGWNYGQADLIRRGIGKKLQSIMDEEVPKIKPSFVKTMIKEYGDTEEHANEVADRFIQVFMDAVNYGFSVNHSMAYSYIGYIATWLRYYYPLEFCTAAFEIWGGNQDKINKVTRYADAHGIDLKQTKFGKSKGLYFMNRDDNSIYSGTEPIKGNNAQVGDDLYEISQLQDYSSFVELLLKINDNSYITLENGDNVDIETIYRTKSEEELKAMDKQLKAEEISLHQSKYAINRTKIESLIRLDYFVDFGKSEKLQKIYDYFMKNYKPKNKTLSGKAKKYLMCVEYEDNLEDSDYPFITKLEYELFYTGKCNLVNASLPAKYAFVVDADVRRTRTRAIFYSIKTGSEVQVLIGSRAYKEVPFKAGDLIEIQQYEEKPKSVLIDGVWTKHPTDKDIWLQKIKFIRKGEVK</sequence>
<evidence type="ECO:0000313" key="7">
    <source>
        <dbReference type="Proteomes" id="UP000050898"/>
    </source>
</evidence>
<dbReference type="InterPro" id="IPR004013">
    <property type="entry name" value="PHP_dom"/>
</dbReference>
<dbReference type="GO" id="GO:0003887">
    <property type="term" value="F:DNA-directed DNA polymerase activity"/>
    <property type="evidence" value="ECO:0007669"/>
    <property type="project" value="UniProtKB-KW"/>
</dbReference>
<organism evidence="6 7">
    <name type="scientific">Liquorilactobacillus mali KCTC 3596 = DSM 20444</name>
    <dbReference type="NCBI Taxonomy" id="1046596"/>
    <lineage>
        <taxon>Bacteria</taxon>
        <taxon>Bacillati</taxon>
        <taxon>Bacillota</taxon>
        <taxon>Bacilli</taxon>
        <taxon>Lactobacillales</taxon>
        <taxon>Lactobacillaceae</taxon>
        <taxon>Liquorilactobacillus</taxon>
    </lineage>
</organism>
<accession>A0A0R2E3H1</accession>
<evidence type="ECO:0000259" key="5">
    <source>
        <dbReference type="SMART" id="SM00481"/>
    </source>
</evidence>
<comment type="caution">
    <text evidence="6">The sequence shown here is derived from an EMBL/GenBank/DDBJ whole genome shotgun (WGS) entry which is preliminary data.</text>
</comment>
<proteinExistence type="predicted"/>
<dbReference type="Pfam" id="PF17657">
    <property type="entry name" value="DNA_pol3_finger"/>
    <property type="match status" value="1"/>
</dbReference>
<dbReference type="EMBL" id="AYYH01000006">
    <property type="protein sequence ID" value="KRN10856.1"/>
    <property type="molecule type" value="Genomic_DNA"/>
</dbReference>
<evidence type="ECO:0000256" key="3">
    <source>
        <dbReference type="ARBA" id="ARBA00022705"/>
    </source>
</evidence>
<dbReference type="SMART" id="SM00481">
    <property type="entry name" value="POLIIIAc"/>
    <property type="match status" value="1"/>
</dbReference>
<dbReference type="PANTHER" id="PTHR32294">
    <property type="entry name" value="DNA POLYMERASE III SUBUNIT ALPHA"/>
    <property type="match status" value="1"/>
</dbReference>
<keyword evidence="1" id="KW-0808">Transferase</keyword>
<protein>
    <submittedName>
        <fullName evidence="6">DNA polymerase III DnaE</fullName>
    </submittedName>
</protein>
<dbReference type="InterPro" id="IPR040982">
    <property type="entry name" value="DNA_pol3_finger"/>
</dbReference>
<dbReference type="Pfam" id="PF07733">
    <property type="entry name" value="DNA_pol3_alpha"/>
    <property type="match status" value="1"/>
</dbReference>
<evidence type="ECO:0000256" key="4">
    <source>
        <dbReference type="ARBA" id="ARBA00022932"/>
    </source>
</evidence>
<dbReference type="PATRIC" id="fig|1046596.6.peg.2203"/>
<dbReference type="InterPro" id="IPR016195">
    <property type="entry name" value="Pol/histidinol_Pase-like"/>
</dbReference>
<feature type="domain" description="Polymerase/histidinol phosphatase N-terminal" evidence="5">
    <location>
        <begin position="5"/>
        <end position="76"/>
    </location>
</feature>
<dbReference type="OrthoDB" id="9803237at2"/>
<evidence type="ECO:0000256" key="1">
    <source>
        <dbReference type="ARBA" id="ARBA00022679"/>
    </source>
</evidence>
<keyword evidence="3" id="KW-0235">DNA replication</keyword>
<dbReference type="Pfam" id="PF02811">
    <property type="entry name" value="PHP"/>
    <property type="match status" value="1"/>
</dbReference>
<dbReference type="InterPro" id="IPR004805">
    <property type="entry name" value="DnaE2/DnaE/PolC"/>
</dbReference>
<dbReference type="GO" id="GO:0006260">
    <property type="term" value="P:DNA replication"/>
    <property type="evidence" value="ECO:0007669"/>
    <property type="project" value="UniProtKB-KW"/>
</dbReference>
<dbReference type="Gene3D" id="3.20.20.140">
    <property type="entry name" value="Metal-dependent hydrolases"/>
    <property type="match status" value="1"/>
</dbReference>
<keyword evidence="2" id="KW-0548">Nucleotidyltransferase</keyword>
<evidence type="ECO:0000313" key="6">
    <source>
        <dbReference type="EMBL" id="KRN10856.1"/>
    </source>
</evidence>
<dbReference type="PANTHER" id="PTHR32294:SF0">
    <property type="entry name" value="DNA POLYMERASE III SUBUNIT ALPHA"/>
    <property type="match status" value="1"/>
</dbReference>
<dbReference type="SUPFAM" id="SSF89550">
    <property type="entry name" value="PHP domain-like"/>
    <property type="match status" value="1"/>
</dbReference>
<evidence type="ECO:0000256" key="2">
    <source>
        <dbReference type="ARBA" id="ARBA00022695"/>
    </source>
</evidence>